<gene>
    <name evidence="10" type="ORF">EV700_2642</name>
</gene>
<keyword evidence="4 7" id="KW-0812">Transmembrane</keyword>
<evidence type="ECO:0000256" key="1">
    <source>
        <dbReference type="ARBA" id="ARBA00004651"/>
    </source>
</evidence>
<keyword evidence="11" id="KW-1185">Reference proteome</keyword>
<dbReference type="Proteomes" id="UP000292423">
    <property type="component" value="Unassembled WGS sequence"/>
</dbReference>
<proteinExistence type="inferred from homology"/>
<dbReference type="AlphaFoldDB" id="A0A4Q7YMA5"/>
<feature type="transmembrane region" description="Helical" evidence="7">
    <location>
        <begin position="191"/>
        <end position="211"/>
    </location>
</feature>
<dbReference type="PANTHER" id="PTHR30012:SF0">
    <property type="entry name" value="TYPE II SECRETION SYSTEM PROTEIN F-RELATED"/>
    <property type="match status" value="1"/>
</dbReference>
<sequence>MPLFRTKTPTHPARALGALLSAGISPAQAAASLRDQEDIPALVRRRLEPAARLLAEGKSFVEAFGPTGLFQRYELEILRVSEIGGQLPQALVAMADRAEKAQARISTLRARFVLPAAVLVIAMLAGTVLDAFRDGPQAVTVLGNLVTLLAVYVLTRGLMRLVTMDGLAWAAVFWQLGLTRRFAVCRRQFEFYWYGLFMAMIEAGVDFQAALNGMIGLIRVPSYQAQARNGYRQLGRGTALSQALADNGLILTEPLRLAVHVGERSGRLTDAIRQHLATQQRSFEVLVQSLDDWLPRAYYLVVLVVAVRAFH</sequence>
<dbReference type="EMBL" id="SHKX01000013">
    <property type="protein sequence ID" value="RZU38707.1"/>
    <property type="molecule type" value="Genomic_DNA"/>
</dbReference>
<feature type="domain" description="Type II secretion system protein GspF" evidence="9">
    <location>
        <begin position="14"/>
        <end position="129"/>
    </location>
</feature>
<feature type="chain" id="PRO_5020692167" evidence="8">
    <location>
        <begin position="30"/>
        <end position="311"/>
    </location>
</feature>
<evidence type="ECO:0000256" key="3">
    <source>
        <dbReference type="ARBA" id="ARBA00022475"/>
    </source>
</evidence>
<evidence type="ECO:0000256" key="4">
    <source>
        <dbReference type="ARBA" id="ARBA00022692"/>
    </source>
</evidence>
<dbReference type="PANTHER" id="PTHR30012">
    <property type="entry name" value="GENERAL SECRETION PATHWAY PROTEIN"/>
    <property type="match status" value="1"/>
</dbReference>
<evidence type="ECO:0000256" key="8">
    <source>
        <dbReference type="SAM" id="SignalP"/>
    </source>
</evidence>
<comment type="caution">
    <text evidence="10">The sequence shown here is derived from an EMBL/GenBank/DDBJ whole genome shotgun (WGS) entry which is preliminary data.</text>
</comment>
<evidence type="ECO:0000256" key="6">
    <source>
        <dbReference type="ARBA" id="ARBA00023136"/>
    </source>
</evidence>
<comment type="subcellular location">
    <subcellularLocation>
        <location evidence="1">Cell membrane</location>
        <topology evidence="1">Multi-pass membrane protein</topology>
    </subcellularLocation>
</comment>
<keyword evidence="6 7" id="KW-0472">Membrane</keyword>
<keyword evidence="5 7" id="KW-1133">Transmembrane helix</keyword>
<name>A0A4Q7YMA5_9GAMM</name>
<evidence type="ECO:0000256" key="7">
    <source>
        <dbReference type="SAM" id="Phobius"/>
    </source>
</evidence>
<dbReference type="InterPro" id="IPR003004">
    <property type="entry name" value="GspF/PilC"/>
</dbReference>
<keyword evidence="3" id="KW-1003">Cell membrane</keyword>
<feature type="transmembrane region" description="Helical" evidence="7">
    <location>
        <begin position="112"/>
        <end position="132"/>
    </location>
</feature>
<evidence type="ECO:0000313" key="10">
    <source>
        <dbReference type="EMBL" id="RZU38707.1"/>
    </source>
</evidence>
<protein>
    <submittedName>
        <fullName evidence="10">Type II secretory pathway component PulF</fullName>
    </submittedName>
</protein>
<keyword evidence="8" id="KW-0732">Signal</keyword>
<dbReference type="InterPro" id="IPR042094">
    <property type="entry name" value="T2SS_GspF_sf"/>
</dbReference>
<dbReference type="Gene3D" id="1.20.81.30">
    <property type="entry name" value="Type II secretion system (T2SS), domain F"/>
    <property type="match status" value="2"/>
</dbReference>
<accession>A0A4Q7YMA5</accession>
<reference evidence="10 11" key="1">
    <citation type="submission" date="2019-02" db="EMBL/GenBank/DDBJ databases">
        <title>Genomic Encyclopedia of Type Strains, Phase IV (KMG-IV): sequencing the most valuable type-strain genomes for metagenomic binning, comparative biology and taxonomic classification.</title>
        <authorList>
            <person name="Goeker M."/>
        </authorList>
    </citation>
    <scope>NUCLEOTIDE SEQUENCE [LARGE SCALE GENOMIC DNA]</scope>
    <source>
        <strain evidence="10 11">DSM 105135</strain>
    </source>
</reference>
<dbReference type="Pfam" id="PF00482">
    <property type="entry name" value="T2SSF"/>
    <property type="match status" value="1"/>
</dbReference>
<dbReference type="RefSeq" id="WP_130414504.1">
    <property type="nucleotide sequence ID" value="NZ_SHKX01000013.1"/>
</dbReference>
<evidence type="ECO:0000313" key="11">
    <source>
        <dbReference type="Proteomes" id="UP000292423"/>
    </source>
</evidence>
<comment type="similarity">
    <text evidence="2">Belongs to the GSP F family.</text>
</comment>
<dbReference type="InterPro" id="IPR018076">
    <property type="entry name" value="T2SS_GspF_dom"/>
</dbReference>
<feature type="transmembrane region" description="Helical" evidence="7">
    <location>
        <begin position="139"/>
        <end position="155"/>
    </location>
</feature>
<evidence type="ECO:0000259" key="9">
    <source>
        <dbReference type="Pfam" id="PF00482"/>
    </source>
</evidence>
<organism evidence="10 11">
    <name type="scientific">Fluviicoccus keumensis</name>
    <dbReference type="NCBI Taxonomy" id="1435465"/>
    <lineage>
        <taxon>Bacteria</taxon>
        <taxon>Pseudomonadati</taxon>
        <taxon>Pseudomonadota</taxon>
        <taxon>Gammaproteobacteria</taxon>
        <taxon>Moraxellales</taxon>
        <taxon>Moraxellaceae</taxon>
        <taxon>Fluviicoccus</taxon>
    </lineage>
</organism>
<dbReference type="GO" id="GO:0005886">
    <property type="term" value="C:plasma membrane"/>
    <property type="evidence" value="ECO:0007669"/>
    <property type="project" value="UniProtKB-SubCell"/>
</dbReference>
<evidence type="ECO:0000256" key="2">
    <source>
        <dbReference type="ARBA" id="ARBA00005745"/>
    </source>
</evidence>
<feature type="signal peptide" evidence="8">
    <location>
        <begin position="1"/>
        <end position="29"/>
    </location>
</feature>
<evidence type="ECO:0000256" key="5">
    <source>
        <dbReference type="ARBA" id="ARBA00022989"/>
    </source>
</evidence>